<evidence type="ECO:0000313" key="2">
    <source>
        <dbReference type="Proteomes" id="UP001595816"/>
    </source>
</evidence>
<comment type="caution">
    <text evidence="1">The sequence shown here is derived from an EMBL/GenBank/DDBJ whole genome shotgun (WGS) entry which is preliminary data.</text>
</comment>
<dbReference type="InterPro" id="IPR007815">
    <property type="entry name" value="Emycin_Estase"/>
</dbReference>
<accession>A0ABV8LZC3</accession>
<dbReference type="PANTHER" id="PTHR31299">
    <property type="entry name" value="ESTERASE, PUTATIVE (AFU_ORTHOLOGUE AFUA_1G05850)-RELATED"/>
    <property type="match status" value="1"/>
</dbReference>
<dbReference type="InterPro" id="IPR052036">
    <property type="entry name" value="Hydrolase/PRTase-associated"/>
</dbReference>
<dbReference type="CDD" id="cd14728">
    <property type="entry name" value="Ere-like"/>
    <property type="match status" value="1"/>
</dbReference>
<sequence>MRSLEELSRLDDAIGSARVVAIGESAHYNGESYELRHRLLRYLVERHGFTAYAMESGFPEGWRVDDWVRGGEGDVGTVLATGTTSLMGLWQPMRAHLEWMRQHNAAAERPVGFYGVDLGGSNASLVPGLDAVTAYLGVADPEYQVDPQLRQTAAAFGAASPFSLQQAVGALLSLPVTTRDAMTAGLADLTARLVGRRLAYAERTGVEAYERVLQTMRLTVAIDSAARALTRGDQQSVMYAREAAQADTVEWILRREERIVLAAHNGHVQRWPMVMPGLPPTTSLGQHLADRLGEDYRVIATTTGVGETLNTELDFYAGRLFVEQGPPEPGSLDAVLDARADTRYTDSPYAVDLRRLSTAEESAIRAAARQRFGAFYEDLDPLAAYDVLVHLPKVTAAVPDPEAVAASPDEVQQVFAAWAARQAAAQ</sequence>
<organism evidence="1 2">
    <name type="scientific">Hamadaea flava</name>
    <dbReference type="NCBI Taxonomy" id="1742688"/>
    <lineage>
        <taxon>Bacteria</taxon>
        <taxon>Bacillati</taxon>
        <taxon>Actinomycetota</taxon>
        <taxon>Actinomycetes</taxon>
        <taxon>Micromonosporales</taxon>
        <taxon>Micromonosporaceae</taxon>
        <taxon>Hamadaea</taxon>
    </lineage>
</organism>
<reference evidence="2" key="1">
    <citation type="journal article" date="2019" name="Int. J. Syst. Evol. Microbiol.">
        <title>The Global Catalogue of Microorganisms (GCM) 10K type strain sequencing project: providing services to taxonomists for standard genome sequencing and annotation.</title>
        <authorList>
            <consortium name="The Broad Institute Genomics Platform"/>
            <consortium name="The Broad Institute Genome Sequencing Center for Infectious Disease"/>
            <person name="Wu L."/>
            <person name="Ma J."/>
        </authorList>
    </citation>
    <scope>NUCLEOTIDE SEQUENCE [LARGE SCALE GENOMIC DNA]</scope>
    <source>
        <strain evidence="2">CGMCC 4.7289</strain>
    </source>
</reference>
<protein>
    <submittedName>
        <fullName evidence="1">Erythromycin esterase family protein</fullName>
        <ecNumber evidence="1">3.1.1.-</ecNumber>
    </submittedName>
</protein>
<keyword evidence="2" id="KW-1185">Reference proteome</keyword>
<dbReference type="Gene3D" id="3.40.1660.10">
    <property type="entry name" value="EreA-like (biosynthetic domain)"/>
    <property type="match status" value="1"/>
</dbReference>
<dbReference type="Pfam" id="PF05139">
    <property type="entry name" value="Erythro_esteras"/>
    <property type="match status" value="1"/>
</dbReference>
<keyword evidence="1" id="KW-0378">Hydrolase</keyword>
<dbReference type="Gene3D" id="1.20.1440.30">
    <property type="entry name" value="Biosynthetic Protein domain"/>
    <property type="match status" value="1"/>
</dbReference>
<dbReference type="GO" id="GO:0016787">
    <property type="term" value="F:hydrolase activity"/>
    <property type="evidence" value="ECO:0007669"/>
    <property type="project" value="UniProtKB-KW"/>
</dbReference>
<dbReference type="Gene3D" id="3.30.1870.10">
    <property type="entry name" value="EreA-like, domain 2"/>
    <property type="match status" value="1"/>
</dbReference>
<proteinExistence type="predicted"/>
<dbReference type="RefSeq" id="WP_253755962.1">
    <property type="nucleotide sequence ID" value="NZ_JAMZDZ010000001.1"/>
</dbReference>
<dbReference type="Proteomes" id="UP001595816">
    <property type="component" value="Unassembled WGS sequence"/>
</dbReference>
<dbReference type="EC" id="3.1.1.-" evidence="1"/>
<gene>
    <name evidence="1" type="ORF">ACFOZ4_38110</name>
</gene>
<dbReference type="EMBL" id="JBHSAY010000030">
    <property type="protein sequence ID" value="MFC4136457.1"/>
    <property type="molecule type" value="Genomic_DNA"/>
</dbReference>
<dbReference type="SUPFAM" id="SSF159501">
    <property type="entry name" value="EreA/ChaN-like"/>
    <property type="match status" value="1"/>
</dbReference>
<name>A0ABV8LZC3_9ACTN</name>
<dbReference type="PANTHER" id="PTHR31299:SF0">
    <property type="entry name" value="ESTERASE, PUTATIVE (AFU_ORTHOLOGUE AFUA_1G05850)-RELATED"/>
    <property type="match status" value="1"/>
</dbReference>
<evidence type="ECO:0000313" key="1">
    <source>
        <dbReference type="EMBL" id="MFC4136457.1"/>
    </source>
</evidence>